<organism evidence="4 5">
    <name type="scientific">Vibrio superstes NBRC 103154</name>
    <dbReference type="NCBI Taxonomy" id="1219062"/>
    <lineage>
        <taxon>Bacteria</taxon>
        <taxon>Pseudomonadati</taxon>
        <taxon>Pseudomonadota</taxon>
        <taxon>Gammaproteobacteria</taxon>
        <taxon>Vibrionales</taxon>
        <taxon>Vibrionaceae</taxon>
        <taxon>Vibrio</taxon>
    </lineage>
</organism>
<keyword evidence="1" id="KW-0677">Repeat</keyword>
<name>A0A511QKK7_9VIBR</name>
<evidence type="ECO:0000313" key="4">
    <source>
        <dbReference type="EMBL" id="GEM77858.1"/>
    </source>
</evidence>
<feature type="repeat" description="ANK" evidence="3">
    <location>
        <begin position="262"/>
        <end position="294"/>
    </location>
</feature>
<evidence type="ECO:0000313" key="5">
    <source>
        <dbReference type="Proteomes" id="UP000321113"/>
    </source>
</evidence>
<dbReference type="Pfam" id="PF12796">
    <property type="entry name" value="Ank_2"/>
    <property type="match status" value="3"/>
</dbReference>
<dbReference type="PANTHER" id="PTHR24123">
    <property type="entry name" value="ANKYRIN REPEAT-CONTAINING"/>
    <property type="match status" value="1"/>
</dbReference>
<feature type="repeat" description="ANK" evidence="3">
    <location>
        <begin position="66"/>
        <end position="98"/>
    </location>
</feature>
<dbReference type="InterPro" id="IPR036770">
    <property type="entry name" value="Ankyrin_rpt-contain_sf"/>
</dbReference>
<dbReference type="Proteomes" id="UP000321113">
    <property type="component" value="Unassembled WGS sequence"/>
</dbReference>
<dbReference type="AlphaFoldDB" id="A0A511QKK7"/>
<feature type="repeat" description="ANK" evidence="3">
    <location>
        <begin position="294"/>
        <end position="326"/>
    </location>
</feature>
<proteinExistence type="predicted"/>
<dbReference type="SUPFAM" id="SSF48403">
    <property type="entry name" value="Ankyrin repeat"/>
    <property type="match status" value="1"/>
</dbReference>
<protein>
    <submittedName>
        <fullName evidence="4">Uncharacterized protein</fullName>
    </submittedName>
</protein>
<evidence type="ECO:0000256" key="2">
    <source>
        <dbReference type="ARBA" id="ARBA00023043"/>
    </source>
</evidence>
<keyword evidence="5" id="KW-1185">Reference proteome</keyword>
<dbReference type="RefSeq" id="WP_119008954.1">
    <property type="nucleotide sequence ID" value="NZ_BJXK01000001.1"/>
</dbReference>
<evidence type="ECO:0000256" key="3">
    <source>
        <dbReference type="PROSITE-ProRule" id="PRU00023"/>
    </source>
</evidence>
<dbReference type="EMBL" id="BJXK01000001">
    <property type="protein sequence ID" value="GEM77858.1"/>
    <property type="molecule type" value="Genomic_DNA"/>
</dbReference>
<feature type="repeat" description="ANK" evidence="3">
    <location>
        <begin position="229"/>
        <end position="261"/>
    </location>
</feature>
<dbReference type="InterPro" id="IPR051165">
    <property type="entry name" value="Multifunctional_ANK_Repeat"/>
</dbReference>
<sequence length="388" mass="42379">MTEQLQTAIASGDIETFNSILSEQPELVNHVFEKENLTPFELALNFGFSKLATAVSEAEGFDINHNGHNPLRLAIDLGYLELAKQLLEQGANPNYRPTMMSSALLLCLDNEYFDLATVMVEKGAEVNIRNDKGWTPLIWASMKGRVKAVDFLLKHGALVDICNNDGWNAVTGAYFKQRLEIVGKLRSEGAVFSAKFSEAAMLSAFKNGHIKLAQELLETGLNPDVEDEEGQSLLILAIEKGNRDFIKAVISAGANVNVANSSSITALSLLVANDDYEMVKLMIENGVDVNLVSNSSRSIHVASKLDHLTTAELLIESGADINKLDANDYSPLMVCAASNSVKVASLLLKNKANTKLKAAYRGDAREIADKNKNYFVRKAIDEALENVE</sequence>
<feature type="repeat" description="ANK" evidence="3">
    <location>
        <begin position="132"/>
        <end position="164"/>
    </location>
</feature>
<dbReference type="InterPro" id="IPR002110">
    <property type="entry name" value="Ankyrin_rpt"/>
</dbReference>
<dbReference type="PROSITE" id="PS50088">
    <property type="entry name" value="ANK_REPEAT"/>
    <property type="match status" value="5"/>
</dbReference>
<comment type="caution">
    <text evidence="4">The sequence shown here is derived from an EMBL/GenBank/DDBJ whole genome shotgun (WGS) entry which is preliminary data.</text>
</comment>
<dbReference type="Pfam" id="PF13637">
    <property type="entry name" value="Ank_4"/>
    <property type="match status" value="1"/>
</dbReference>
<dbReference type="SMART" id="SM00248">
    <property type="entry name" value="ANK"/>
    <property type="match status" value="9"/>
</dbReference>
<dbReference type="PANTHER" id="PTHR24123:SF33">
    <property type="entry name" value="PROTEIN HOS4"/>
    <property type="match status" value="1"/>
</dbReference>
<dbReference type="OrthoDB" id="5918649at2"/>
<dbReference type="PROSITE" id="PS50297">
    <property type="entry name" value="ANK_REP_REGION"/>
    <property type="match status" value="5"/>
</dbReference>
<keyword evidence="2 3" id="KW-0040">ANK repeat</keyword>
<reference evidence="4 5" key="1">
    <citation type="submission" date="2019-07" db="EMBL/GenBank/DDBJ databases">
        <title>Whole genome shotgun sequence of Vibrio superstes NBRC 103154.</title>
        <authorList>
            <person name="Hosoyama A."/>
            <person name="Uohara A."/>
            <person name="Ohji S."/>
            <person name="Ichikawa N."/>
        </authorList>
    </citation>
    <scope>NUCLEOTIDE SEQUENCE [LARGE SCALE GENOMIC DNA]</scope>
    <source>
        <strain evidence="4 5">NBRC 103154</strain>
    </source>
</reference>
<accession>A0A511QKK7</accession>
<dbReference type="Gene3D" id="1.25.40.20">
    <property type="entry name" value="Ankyrin repeat-containing domain"/>
    <property type="match status" value="2"/>
</dbReference>
<evidence type="ECO:0000256" key="1">
    <source>
        <dbReference type="ARBA" id="ARBA00022737"/>
    </source>
</evidence>
<gene>
    <name evidence="4" type="ORF">VSU01S_01030</name>
</gene>